<dbReference type="InterPro" id="IPR036465">
    <property type="entry name" value="vWFA_dom_sf"/>
</dbReference>
<dbReference type="AlphaFoldDB" id="A0A0F6W8T2"/>
<reference evidence="3 4" key="1">
    <citation type="submission" date="2015-03" db="EMBL/GenBank/DDBJ databases">
        <title>Genome assembly of Sandaracinus amylolyticus DSM 53668.</title>
        <authorList>
            <person name="Sharma G."/>
            <person name="Subramanian S."/>
        </authorList>
    </citation>
    <scope>NUCLEOTIDE SEQUENCE [LARGE SCALE GENOMIC DNA]</scope>
    <source>
        <strain evidence="3 4">DSM 53668</strain>
    </source>
</reference>
<keyword evidence="4" id="KW-1185">Reference proteome</keyword>
<protein>
    <recommendedName>
        <fullName evidence="2">VWFA domain-containing protein</fullName>
    </recommendedName>
</protein>
<proteinExistence type="predicted"/>
<dbReference type="InterPro" id="IPR002035">
    <property type="entry name" value="VWF_A"/>
</dbReference>
<dbReference type="KEGG" id="samy:DB32_007401"/>
<dbReference type="OrthoDB" id="5499721at2"/>
<dbReference type="RefSeq" id="WP_053237232.1">
    <property type="nucleotide sequence ID" value="NZ_CP011125.1"/>
</dbReference>
<sequence length="344" mass="36442">MLSIVAALLALPLAPGCNAGTSGGADDGGTFTRLPDGRVVSTRDGALPPGTCAITQVSTTRVVPTVVVVVDQSGSMTENFGGTDRWNALRNALLDDEGLIQEFESSVRFGIALYTGLDDDPSVPVECPHITSVAPAMMNFDSIRDMYADERPLQETPTGDALDALLDDLLAIPDPDPDPTIFILATDGEPDTCEQPNPQNGQAEALAAVRRGFRSGIRTYLLSVGREISETHMQDMANAGVGRESGADAPYWVAGDDVGLRTALRSIIAGEVSCTLELAGRIDPEEACSGSVVEMTGRGELECNTDWRAVDETHIEILGDACEEFLTSRGATIDARFPCNVILI</sequence>
<dbReference type="SUPFAM" id="SSF53300">
    <property type="entry name" value="vWA-like"/>
    <property type="match status" value="1"/>
</dbReference>
<feature type="chain" id="PRO_5002511977" description="VWFA domain-containing protein" evidence="1">
    <location>
        <begin position="20"/>
        <end position="344"/>
    </location>
</feature>
<keyword evidence="1" id="KW-0732">Signal</keyword>
<dbReference type="STRING" id="927083.DB32_007401"/>
<dbReference type="SMART" id="SM00327">
    <property type="entry name" value="VWA"/>
    <property type="match status" value="1"/>
</dbReference>
<accession>A0A0F6W8T2</accession>
<evidence type="ECO:0000256" key="1">
    <source>
        <dbReference type="SAM" id="SignalP"/>
    </source>
</evidence>
<evidence type="ECO:0000313" key="3">
    <source>
        <dbReference type="EMBL" id="AKF10252.1"/>
    </source>
</evidence>
<gene>
    <name evidence="3" type="ORF">DB32_007401</name>
</gene>
<dbReference type="Proteomes" id="UP000034883">
    <property type="component" value="Chromosome"/>
</dbReference>
<dbReference type="PROSITE" id="PS50234">
    <property type="entry name" value="VWFA"/>
    <property type="match status" value="1"/>
</dbReference>
<feature type="signal peptide" evidence="1">
    <location>
        <begin position="1"/>
        <end position="19"/>
    </location>
</feature>
<evidence type="ECO:0000259" key="2">
    <source>
        <dbReference type="PROSITE" id="PS50234"/>
    </source>
</evidence>
<dbReference type="Gene3D" id="3.40.50.410">
    <property type="entry name" value="von Willebrand factor, type A domain"/>
    <property type="match status" value="1"/>
</dbReference>
<dbReference type="EMBL" id="CP011125">
    <property type="protein sequence ID" value="AKF10252.1"/>
    <property type="molecule type" value="Genomic_DNA"/>
</dbReference>
<dbReference type="Pfam" id="PF00092">
    <property type="entry name" value="VWA"/>
    <property type="match status" value="1"/>
</dbReference>
<name>A0A0F6W8T2_9BACT</name>
<organism evidence="3 4">
    <name type="scientific">Sandaracinus amylolyticus</name>
    <dbReference type="NCBI Taxonomy" id="927083"/>
    <lineage>
        <taxon>Bacteria</taxon>
        <taxon>Pseudomonadati</taxon>
        <taxon>Myxococcota</taxon>
        <taxon>Polyangia</taxon>
        <taxon>Polyangiales</taxon>
        <taxon>Sandaracinaceae</taxon>
        <taxon>Sandaracinus</taxon>
    </lineage>
</organism>
<evidence type="ECO:0000313" key="4">
    <source>
        <dbReference type="Proteomes" id="UP000034883"/>
    </source>
</evidence>
<feature type="domain" description="VWFA" evidence="2">
    <location>
        <begin position="65"/>
        <end position="272"/>
    </location>
</feature>